<dbReference type="Proteomes" id="UP000426027">
    <property type="component" value="Chromosome"/>
</dbReference>
<dbReference type="AlphaFoldDB" id="A0A6I6GBV5"/>
<gene>
    <name evidence="2" type="ORF">GLV81_14775</name>
</gene>
<reference evidence="2 3" key="1">
    <citation type="submission" date="2019-11" db="EMBL/GenBank/DDBJ databases">
        <authorList>
            <person name="Im W.T."/>
        </authorList>
    </citation>
    <scope>NUCLEOTIDE SEQUENCE [LARGE SCALE GENOMIC DNA]</scope>
    <source>
        <strain evidence="2 3">SB-02</strain>
    </source>
</reference>
<feature type="domain" description="PLD phosphodiesterase" evidence="1">
    <location>
        <begin position="165"/>
        <end position="192"/>
    </location>
</feature>
<dbReference type="CDD" id="cd09110">
    <property type="entry name" value="PLDc_CLS_1"/>
    <property type="match status" value="1"/>
</dbReference>
<dbReference type="PROSITE" id="PS50035">
    <property type="entry name" value="PLD"/>
    <property type="match status" value="1"/>
</dbReference>
<organism evidence="2 3">
    <name type="scientific">Phnomibacter ginsenosidimutans</name>
    <dbReference type="NCBI Taxonomy" id="2676868"/>
    <lineage>
        <taxon>Bacteria</taxon>
        <taxon>Pseudomonadati</taxon>
        <taxon>Bacteroidota</taxon>
        <taxon>Chitinophagia</taxon>
        <taxon>Chitinophagales</taxon>
        <taxon>Chitinophagaceae</taxon>
        <taxon>Phnomibacter</taxon>
    </lineage>
</organism>
<dbReference type="SUPFAM" id="SSF56024">
    <property type="entry name" value="Phospholipase D/nuclease"/>
    <property type="match status" value="1"/>
</dbReference>
<dbReference type="GO" id="GO:0032049">
    <property type="term" value="P:cardiolipin biosynthetic process"/>
    <property type="evidence" value="ECO:0007669"/>
    <property type="project" value="UniProtKB-ARBA"/>
</dbReference>
<dbReference type="InterPro" id="IPR001736">
    <property type="entry name" value="PLipase_D/transphosphatidylase"/>
</dbReference>
<dbReference type="PANTHER" id="PTHR21248:SF22">
    <property type="entry name" value="PHOSPHOLIPASE D"/>
    <property type="match status" value="1"/>
</dbReference>
<evidence type="ECO:0000313" key="3">
    <source>
        <dbReference type="Proteomes" id="UP000426027"/>
    </source>
</evidence>
<dbReference type="Gene3D" id="3.30.870.10">
    <property type="entry name" value="Endonuclease Chain A"/>
    <property type="match status" value="1"/>
</dbReference>
<evidence type="ECO:0000313" key="2">
    <source>
        <dbReference type="EMBL" id="QGW29203.1"/>
    </source>
</evidence>
<dbReference type="EMBL" id="CP046566">
    <property type="protein sequence ID" value="QGW29203.1"/>
    <property type="molecule type" value="Genomic_DNA"/>
</dbReference>
<accession>A0A6I6GBV5</accession>
<protein>
    <recommendedName>
        <fullName evidence="1">PLD phosphodiesterase domain-containing protein</fullName>
    </recommendedName>
</protein>
<proteinExistence type="predicted"/>
<dbReference type="GO" id="GO:0030572">
    <property type="term" value="F:phosphatidyltransferase activity"/>
    <property type="evidence" value="ECO:0007669"/>
    <property type="project" value="UniProtKB-ARBA"/>
</dbReference>
<evidence type="ECO:0000259" key="1">
    <source>
        <dbReference type="PROSITE" id="PS50035"/>
    </source>
</evidence>
<sequence length="233" mass="26331">MEPHTARRAETSALQNKSATNQCLDQTALDCETAIVTHTFSFALYLHDNHIMKRNRHQFLLSQYHHNHAVQLVHGGKTYFDKLIAMIDGASNCIHLQTYIYENDATGQQVTQALIAAAGRGVAIYVLLDSYGSEGWKQSWPAALEEAGVHFRWFSSVANNQHFYLGRRLHHKVVVADAQRCLVGGVNISNRYNDLPNDPAWLDWALYCEGPAAAILDVVCLRIWQRDVSRKKD</sequence>
<keyword evidence="3" id="KW-1185">Reference proteome</keyword>
<dbReference type="PANTHER" id="PTHR21248">
    <property type="entry name" value="CARDIOLIPIN SYNTHASE"/>
    <property type="match status" value="1"/>
</dbReference>
<dbReference type="Pfam" id="PF13091">
    <property type="entry name" value="PLDc_2"/>
    <property type="match status" value="1"/>
</dbReference>
<name>A0A6I6GBV5_9BACT</name>
<dbReference type="KEGG" id="fls:GLV81_14775"/>
<dbReference type="SMART" id="SM00155">
    <property type="entry name" value="PLDc"/>
    <property type="match status" value="1"/>
</dbReference>
<dbReference type="InterPro" id="IPR025202">
    <property type="entry name" value="PLD-like_dom"/>
</dbReference>